<name>A0ABW3F8E3_9PROT</name>
<proteinExistence type="predicted"/>
<dbReference type="RefSeq" id="WP_379058982.1">
    <property type="nucleotide sequence ID" value="NZ_JBHTKB010000004.1"/>
</dbReference>
<keyword evidence="2" id="KW-1185">Reference proteome</keyword>
<dbReference type="Proteomes" id="UP001597128">
    <property type="component" value="Unassembled WGS sequence"/>
</dbReference>
<accession>A0ABW3F8E3</accession>
<protein>
    <submittedName>
        <fullName evidence="1">Uncharacterized protein</fullName>
    </submittedName>
</protein>
<comment type="caution">
    <text evidence="1">The sequence shown here is derived from an EMBL/GenBank/DDBJ whole genome shotgun (WGS) entry which is preliminary data.</text>
</comment>
<dbReference type="EMBL" id="JBHTKB010000004">
    <property type="protein sequence ID" value="MFD0914736.1"/>
    <property type="molecule type" value="Genomic_DNA"/>
</dbReference>
<sequence>MHNNIGVFHLGRFYLQRFCLRWRKKTSFFPVKASGALYNAILIVNWSQPVAKRLCFAAGLDPCHP</sequence>
<organism evidence="1 2">
    <name type="scientific">Methylophilus luteus</name>
    <dbReference type="NCBI Taxonomy" id="640108"/>
    <lineage>
        <taxon>Bacteria</taxon>
        <taxon>Pseudomonadati</taxon>
        <taxon>Pseudomonadota</taxon>
        <taxon>Betaproteobacteria</taxon>
        <taxon>Nitrosomonadales</taxon>
        <taxon>Methylophilaceae</taxon>
        <taxon>Methylophilus</taxon>
    </lineage>
</organism>
<evidence type="ECO:0000313" key="1">
    <source>
        <dbReference type="EMBL" id="MFD0914736.1"/>
    </source>
</evidence>
<evidence type="ECO:0000313" key="2">
    <source>
        <dbReference type="Proteomes" id="UP001597128"/>
    </source>
</evidence>
<gene>
    <name evidence="1" type="ORF">ACFQ1Z_14335</name>
</gene>
<reference evidence="2" key="1">
    <citation type="journal article" date="2019" name="Int. J. Syst. Evol. Microbiol.">
        <title>The Global Catalogue of Microorganisms (GCM) 10K type strain sequencing project: providing services to taxonomists for standard genome sequencing and annotation.</title>
        <authorList>
            <consortium name="The Broad Institute Genomics Platform"/>
            <consortium name="The Broad Institute Genome Sequencing Center for Infectious Disease"/>
            <person name="Wu L."/>
            <person name="Ma J."/>
        </authorList>
    </citation>
    <scope>NUCLEOTIDE SEQUENCE [LARGE SCALE GENOMIC DNA]</scope>
    <source>
        <strain evidence="2">CCUG 58412</strain>
    </source>
</reference>